<accession>A0A9E5JX36</accession>
<comment type="caution">
    <text evidence="1">The sequence shown here is derived from an EMBL/GenBank/DDBJ whole genome shotgun (WGS) entry which is preliminary data.</text>
</comment>
<dbReference type="EMBL" id="JAAONZ010000010">
    <property type="protein sequence ID" value="NHO66520.1"/>
    <property type="molecule type" value="Genomic_DNA"/>
</dbReference>
<reference evidence="1" key="1">
    <citation type="submission" date="2020-03" db="EMBL/GenBank/DDBJ databases">
        <authorList>
            <person name="Guo F."/>
        </authorList>
    </citation>
    <scope>NUCLEOTIDE SEQUENCE</scope>
    <source>
        <strain evidence="1">JCM 30134</strain>
    </source>
</reference>
<dbReference type="Proteomes" id="UP000787472">
    <property type="component" value="Unassembled WGS sequence"/>
</dbReference>
<name>A0A9E5JX36_9GAMM</name>
<evidence type="ECO:0000313" key="1">
    <source>
        <dbReference type="EMBL" id="NHO66520.1"/>
    </source>
</evidence>
<dbReference type="AlphaFoldDB" id="A0A9E5JX36"/>
<dbReference type="PANTHER" id="PTHR35602:SF3">
    <property type="entry name" value="ESTERASE YQIA"/>
    <property type="match status" value="1"/>
</dbReference>
<dbReference type="Pfam" id="PF05728">
    <property type="entry name" value="UPF0227"/>
    <property type="match status" value="1"/>
</dbReference>
<dbReference type="RefSeq" id="WP_167187521.1">
    <property type="nucleotide sequence ID" value="NZ_JAAONZ010000010.1"/>
</dbReference>
<evidence type="ECO:0000313" key="2">
    <source>
        <dbReference type="Proteomes" id="UP000787472"/>
    </source>
</evidence>
<dbReference type="SUPFAM" id="SSF53474">
    <property type="entry name" value="alpha/beta-Hydrolases"/>
    <property type="match status" value="1"/>
</dbReference>
<dbReference type="Gene3D" id="3.40.50.1820">
    <property type="entry name" value="alpha/beta hydrolase"/>
    <property type="match status" value="1"/>
</dbReference>
<dbReference type="PANTHER" id="PTHR35602">
    <property type="entry name" value="ESTERASE YQIA-RELATED"/>
    <property type="match status" value="1"/>
</dbReference>
<sequence length="197" mass="22743">MATLIYIHGFLSSPLSDKAQRTQRWLQQHCPQVHYDCPFLSPYPEETQRQLSAMMARLGDEPVGFVGSSLGGFWSTWLVEHYGARTVLINPSVRPFELVDRVEGIPQHNFHTNDSYVMTDQHRQQFRQAYCETLTDCRRYYLLAQTGDETLDYRQAVERYQGCRQLIEEGGDHGFQGYENHLPEIVSHLFPDASLSA</sequence>
<keyword evidence="2" id="KW-1185">Reference proteome</keyword>
<dbReference type="InterPro" id="IPR029058">
    <property type="entry name" value="AB_hydrolase_fold"/>
</dbReference>
<proteinExistence type="predicted"/>
<organism evidence="1 2">
    <name type="scientific">Pseudomaricurvus hydrocarbonicus</name>
    <dbReference type="NCBI Taxonomy" id="1470433"/>
    <lineage>
        <taxon>Bacteria</taxon>
        <taxon>Pseudomonadati</taxon>
        <taxon>Pseudomonadota</taxon>
        <taxon>Gammaproteobacteria</taxon>
        <taxon>Cellvibrionales</taxon>
        <taxon>Cellvibrionaceae</taxon>
        <taxon>Pseudomaricurvus</taxon>
    </lineage>
</organism>
<dbReference type="InterPro" id="IPR008886">
    <property type="entry name" value="UPF0227/Esterase_YqiA"/>
</dbReference>
<gene>
    <name evidence="1" type="ORF">G8770_13305</name>
</gene>
<protein>
    <submittedName>
        <fullName evidence="1">Esterase YqiA</fullName>
    </submittedName>
</protein>